<dbReference type="PROSITE" id="PS51635">
    <property type="entry name" value="PNPLA"/>
    <property type="match status" value="1"/>
</dbReference>
<evidence type="ECO:0000256" key="5">
    <source>
        <dbReference type="SAM" id="MobiDB-lite"/>
    </source>
</evidence>
<feature type="active site" description="Nucleophile" evidence="4">
    <location>
        <position position="64"/>
    </location>
</feature>
<protein>
    <recommendedName>
        <fullName evidence="6">PNPLA domain-containing protein</fullName>
    </recommendedName>
</protein>
<dbReference type="InterPro" id="IPR027417">
    <property type="entry name" value="P-loop_NTPase"/>
</dbReference>
<dbReference type="CDD" id="cd07216">
    <property type="entry name" value="Pat17_PNPLA8_PNPLA9_like3"/>
    <property type="match status" value="1"/>
</dbReference>
<evidence type="ECO:0000313" key="8">
    <source>
        <dbReference type="Proteomes" id="UP000008065"/>
    </source>
</evidence>
<dbReference type="VEuPathDB" id="FungiDB:NEUTE1DRAFT_74640"/>
<name>F8N022_NEUT8</name>
<dbReference type="GO" id="GO:0047499">
    <property type="term" value="F:calcium-independent phospholipase A2 activity"/>
    <property type="evidence" value="ECO:0007669"/>
    <property type="project" value="TreeGrafter"/>
</dbReference>
<dbReference type="KEGG" id="nte:NEUTE1DRAFT74640"/>
<evidence type="ECO:0000256" key="2">
    <source>
        <dbReference type="ARBA" id="ARBA00022963"/>
    </source>
</evidence>
<dbReference type="EMBL" id="GL891382">
    <property type="protein sequence ID" value="EGO53757.1"/>
    <property type="molecule type" value="Genomic_DNA"/>
</dbReference>
<dbReference type="GO" id="GO:0016020">
    <property type="term" value="C:membrane"/>
    <property type="evidence" value="ECO:0007669"/>
    <property type="project" value="TreeGrafter"/>
</dbReference>
<keyword evidence="3 4" id="KW-0443">Lipid metabolism</keyword>
<evidence type="ECO:0000256" key="4">
    <source>
        <dbReference type="PROSITE-ProRule" id="PRU01161"/>
    </source>
</evidence>
<dbReference type="Gene3D" id="3.40.1090.10">
    <property type="entry name" value="Cytosolic phospholipase A2 catalytic domain"/>
    <property type="match status" value="1"/>
</dbReference>
<dbReference type="Gene3D" id="3.40.50.300">
    <property type="entry name" value="P-loop containing nucleotide triphosphate hydrolases"/>
    <property type="match status" value="1"/>
</dbReference>
<feature type="compositionally biased region" description="Low complexity" evidence="5">
    <location>
        <begin position="1091"/>
        <end position="1103"/>
    </location>
</feature>
<dbReference type="SUPFAM" id="SSF52151">
    <property type="entry name" value="FabD/lysophospholipase-like"/>
    <property type="match status" value="1"/>
</dbReference>
<accession>F8N022</accession>
<dbReference type="GO" id="GO:0046486">
    <property type="term" value="P:glycerolipid metabolic process"/>
    <property type="evidence" value="ECO:0007669"/>
    <property type="project" value="UniProtKB-ARBA"/>
</dbReference>
<dbReference type="Proteomes" id="UP000008065">
    <property type="component" value="Unassembled WGS sequence"/>
</dbReference>
<dbReference type="SUPFAM" id="SSF52540">
    <property type="entry name" value="P-loop containing nucleoside triphosphate hydrolases"/>
    <property type="match status" value="1"/>
</dbReference>
<dbReference type="HOGENOM" id="CLU_261980_0_0_1"/>
<feature type="short sequence motif" description="GXSXG" evidence="4">
    <location>
        <begin position="62"/>
        <end position="66"/>
    </location>
</feature>
<feature type="active site" description="Proton acceptor" evidence="4">
    <location>
        <position position="204"/>
    </location>
</feature>
<evidence type="ECO:0000256" key="1">
    <source>
        <dbReference type="ARBA" id="ARBA00022801"/>
    </source>
</evidence>
<dbReference type="GO" id="GO:0016042">
    <property type="term" value="P:lipid catabolic process"/>
    <property type="evidence" value="ECO:0007669"/>
    <property type="project" value="UniProtKB-UniRule"/>
</dbReference>
<proteinExistence type="predicted"/>
<dbReference type="GO" id="GO:0043531">
    <property type="term" value="F:ADP binding"/>
    <property type="evidence" value="ECO:0007669"/>
    <property type="project" value="InterPro"/>
</dbReference>
<dbReference type="PANTHER" id="PTHR24185:SF1">
    <property type="entry name" value="CALCIUM-INDEPENDENT PHOSPHOLIPASE A2-GAMMA"/>
    <property type="match status" value="1"/>
</dbReference>
<dbReference type="Pfam" id="PF00931">
    <property type="entry name" value="NB-ARC"/>
    <property type="match status" value="1"/>
</dbReference>
<dbReference type="InterPro" id="IPR002641">
    <property type="entry name" value="PNPLA_dom"/>
</dbReference>
<dbReference type="InterPro" id="IPR002182">
    <property type="entry name" value="NB-ARC"/>
</dbReference>
<feature type="domain" description="PNPLA" evidence="6">
    <location>
        <begin position="18"/>
        <end position="217"/>
    </location>
</feature>
<dbReference type="Pfam" id="PF01734">
    <property type="entry name" value="Patatin"/>
    <property type="match status" value="1"/>
</dbReference>
<dbReference type="InterPro" id="IPR016035">
    <property type="entry name" value="Acyl_Trfase/lysoPLipase"/>
</dbReference>
<evidence type="ECO:0000259" key="6">
    <source>
        <dbReference type="PROSITE" id="PS51635"/>
    </source>
</evidence>
<feature type="short sequence motif" description="GXGXXG" evidence="4">
    <location>
        <begin position="22"/>
        <end position="27"/>
    </location>
</feature>
<reference evidence="8" key="1">
    <citation type="journal article" date="2011" name="Genetics">
        <title>Massive changes in genome architecture accompany the transition to self-fertility in the filamentous fungus Neurospora tetrasperma.</title>
        <authorList>
            <person name="Ellison C.E."/>
            <person name="Stajich J.E."/>
            <person name="Jacobson D.J."/>
            <person name="Natvig D.O."/>
            <person name="Lapidus A."/>
            <person name="Foster B."/>
            <person name="Aerts A."/>
            <person name="Riley R."/>
            <person name="Lindquist E.A."/>
            <person name="Grigoriev I.V."/>
            <person name="Taylor J.W."/>
        </authorList>
    </citation>
    <scope>NUCLEOTIDE SEQUENCE [LARGE SCALE GENOMIC DNA]</scope>
    <source>
        <strain evidence="8">FGSC 2508 / P0657</strain>
    </source>
</reference>
<dbReference type="RefSeq" id="XP_009857335.1">
    <property type="nucleotide sequence ID" value="XM_009859033.1"/>
</dbReference>
<dbReference type="GO" id="GO:0019369">
    <property type="term" value="P:arachidonate metabolic process"/>
    <property type="evidence" value="ECO:0007669"/>
    <property type="project" value="TreeGrafter"/>
</dbReference>
<evidence type="ECO:0000256" key="3">
    <source>
        <dbReference type="ARBA" id="ARBA00023098"/>
    </source>
</evidence>
<keyword evidence="2 4" id="KW-0442">Lipid degradation</keyword>
<evidence type="ECO:0000313" key="7">
    <source>
        <dbReference type="EMBL" id="EGO53757.1"/>
    </source>
</evidence>
<keyword evidence="8" id="KW-1185">Reference proteome</keyword>
<feature type="compositionally biased region" description="Pro residues" evidence="5">
    <location>
        <begin position="1104"/>
        <end position="1116"/>
    </location>
</feature>
<sequence>MVHQGKRHQRIDGPVNLLSLDGGGVRGLSEVVMLHRIMKRVQEIEGFKELPKPCEYFHIMGGTSTGGLVAILLGRLRMTTEEALAKYYDLGKVIFHRHNKKRLEISAKYGAEALETVVKKLVQERRTSELMYDPTDEPTTCKAFVCAVTSAKIGPPRRFRSYSSKDRKYSNCKIWEAARATSAAPTFFAPMTISHDNVPEEFLDGALGYNNPITEVLNEAGTSLDPTLKLGCILSLGCGTKADKTLRRSGRWFGQGLSWGWRMGKVMKDSLTDPDPKHIDVARFLDGWNETYFRFSVPGAADAVKLPEYKKMKMLEKMTEKYMDIPEVAAQIEKVARILAERKSEGAWIGLVCQLEKSAVAMSLQARPMGLSSNFFTGRADILRNMAKVLLSDPDGRNQRRREYLLWGMGGIGKTQIALRFAEIHGDRFEHVFWLDATNKNTVQQSYHNIALKLGIQTDKIEESQAVVLNWMNASNGRWLLIFDNYAHKGDEYGQYNDIIPRRGNLLYSSRTNTLLQRLGPEAVSEVREMDDDEATTFFIKTLHRTIVDPEERQQCTALVKELGCLPLAIDQAGANIHMTERNIEDYLTEFRKRRDKLLRERQESTTGTDMEGDPAVYVTFDLSYLALRRQSRRINEDQHARDYETAIKILNIICFYHYDNIPEEMFMRAANWRSEQLEEEGQQEIPIDQQLGGDTDRNANIIIELDEDRKWDPTWFRRGANILKQFSLVRIDRHRSLSMHVLVHSWARDRLDTSAKDQYGFTEKESYALSARCILFESIPELSRPEEFSYRTKVVPHGLALNEHAPPTAIGDLYREAHYDKVWALANENVGNWEEAEKFLISSIQRYKQNSWLDEGRAIEAIDRLGDFYVKRQDWHKAHMTLLEAYERNRYICLKRDRVSYVRENGKVIETDSEEYVTPREAGEYCRRVITSLRRLADLLMEAGYPEGRLEALERADEMIWESGIKSDNEYLQPCGDQIIETEYWIERGQNPKAVANLTWEEQDEIYKEIEKMKADYRKKHKLVDEKMDIHKQDAYRKEILSSTTLSFHEKTDLLWAHYDEIKDIYGDDDIMTLIASESLAKLGLQFQESLPSPSSSSSHTNKPPPQLQQPPPRLPCPLLVHRNALALASKKYGQTHSHTLVSLERHGLTLFKLNRLREALKLSIVFKDLITANHSANHDYSIIAAQRVKTVLQVGDPRFSDHRIKGVGGCFAGCTAQSHRETAAKLGVRRDWLNAKGEVVDVVGDLERGYMEMMEETRQNREDLELAEGVWAKKEEEGSRGVPMGEEEVVMMMQV</sequence>
<organism evidence="7 8">
    <name type="scientific">Neurospora tetrasperma (strain FGSC 2508 / ATCC MYA-4615 / P0657)</name>
    <dbReference type="NCBI Taxonomy" id="510951"/>
    <lineage>
        <taxon>Eukaryota</taxon>
        <taxon>Fungi</taxon>
        <taxon>Dikarya</taxon>
        <taxon>Ascomycota</taxon>
        <taxon>Pezizomycotina</taxon>
        <taxon>Sordariomycetes</taxon>
        <taxon>Sordariomycetidae</taxon>
        <taxon>Sordariales</taxon>
        <taxon>Sordariaceae</taxon>
        <taxon>Neurospora</taxon>
    </lineage>
</organism>
<keyword evidence="1 4" id="KW-0378">Hydrolase</keyword>
<feature type="short sequence motif" description="DGA/G" evidence="4">
    <location>
        <begin position="204"/>
        <end position="206"/>
    </location>
</feature>
<dbReference type="GeneID" id="20829735"/>
<dbReference type="OrthoDB" id="1658288at2759"/>
<dbReference type="PANTHER" id="PTHR24185">
    <property type="entry name" value="CALCIUM-INDEPENDENT PHOSPHOLIPASE A2-GAMMA"/>
    <property type="match status" value="1"/>
</dbReference>
<gene>
    <name evidence="7" type="ORF">NEUTE1DRAFT_74640</name>
</gene>
<feature type="region of interest" description="Disordered" evidence="5">
    <location>
        <begin position="1090"/>
        <end position="1116"/>
    </location>
</feature>